<evidence type="ECO:0000313" key="2">
    <source>
        <dbReference type="Proteomes" id="UP000675940"/>
    </source>
</evidence>
<accession>A0A940MJ06</accession>
<gene>
    <name evidence="1" type="ORF">J5474_07735</name>
</gene>
<dbReference type="RefSeq" id="WP_209360232.1">
    <property type="nucleotide sequence ID" value="NZ_JAGISH010000003.1"/>
</dbReference>
<organism evidence="1 2">
    <name type="scientific">Sagittula salina</name>
    <dbReference type="NCBI Taxonomy" id="2820268"/>
    <lineage>
        <taxon>Bacteria</taxon>
        <taxon>Pseudomonadati</taxon>
        <taxon>Pseudomonadota</taxon>
        <taxon>Alphaproteobacteria</taxon>
        <taxon>Rhodobacterales</taxon>
        <taxon>Roseobacteraceae</taxon>
        <taxon>Sagittula</taxon>
    </lineage>
</organism>
<reference evidence="1" key="1">
    <citation type="submission" date="2021-03" db="EMBL/GenBank/DDBJ databases">
        <title>Sagittula salina sp. nov. strain M10.9X isolated from the marine waste.</title>
        <authorList>
            <person name="Satari L."/>
            <person name="Molina-Menor E."/>
            <person name="Vidal-Verdu A."/>
            <person name="Pascual J."/>
            <person name="Pereto J."/>
            <person name="Porcar M."/>
        </authorList>
    </citation>
    <scope>NUCLEOTIDE SEQUENCE</scope>
    <source>
        <strain evidence="1">M10.9X</strain>
    </source>
</reference>
<keyword evidence="2" id="KW-1185">Reference proteome</keyword>
<proteinExistence type="predicted"/>
<dbReference type="AlphaFoldDB" id="A0A940MJ06"/>
<sequence length="45" mass="5108">MFSLFRLPILLLIAFVMGVAYERGQQQVLCEQSGGQWVRAGYCVE</sequence>
<evidence type="ECO:0000313" key="1">
    <source>
        <dbReference type="EMBL" id="MBP0482381.1"/>
    </source>
</evidence>
<dbReference type="EMBL" id="JAGISH010000003">
    <property type="protein sequence ID" value="MBP0482381.1"/>
    <property type="molecule type" value="Genomic_DNA"/>
</dbReference>
<name>A0A940MJ06_9RHOB</name>
<dbReference type="Proteomes" id="UP000675940">
    <property type="component" value="Unassembled WGS sequence"/>
</dbReference>
<protein>
    <submittedName>
        <fullName evidence="1">Uncharacterized protein</fullName>
    </submittedName>
</protein>
<comment type="caution">
    <text evidence="1">The sequence shown here is derived from an EMBL/GenBank/DDBJ whole genome shotgun (WGS) entry which is preliminary data.</text>
</comment>